<dbReference type="GO" id="GO:0016020">
    <property type="term" value="C:membrane"/>
    <property type="evidence" value="ECO:0007669"/>
    <property type="project" value="InterPro"/>
</dbReference>
<reference evidence="11" key="1">
    <citation type="journal article" date="2023" name="Front. Mar. Sci.">
        <title>A new Merluccius polli reference genome to investigate the effects of global change in West African waters.</title>
        <authorList>
            <person name="Mateo J.L."/>
            <person name="Blanco-Fernandez C."/>
            <person name="Garcia-Vazquez E."/>
            <person name="Machado-Schiaffino G."/>
        </authorList>
    </citation>
    <scope>NUCLEOTIDE SEQUENCE</scope>
    <source>
        <strain evidence="11">C29</strain>
        <tissue evidence="11">Fin</tissue>
    </source>
</reference>
<feature type="region of interest" description="Disordered" evidence="8">
    <location>
        <begin position="1323"/>
        <end position="1408"/>
    </location>
</feature>
<evidence type="ECO:0000256" key="8">
    <source>
        <dbReference type="SAM" id="MobiDB-lite"/>
    </source>
</evidence>
<accession>A0AA47MMD9</accession>
<gene>
    <name evidence="11" type="primary">FREM2_1</name>
    <name evidence="11" type="ORF">N1851_019304</name>
</gene>
<keyword evidence="2" id="KW-0479">Metal-binding</keyword>
<dbReference type="FunFam" id="2.60.40.2030:FF:000011">
    <property type="entry name" value="Fras1-related extracellular matrix protein 2"/>
    <property type="match status" value="1"/>
</dbReference>
<evidence type="ECO:0000256" key="9">
    <source>
        <dbReference type="SAM" id="Phobius"/>
    </source>
</evidence>
<organism evidence="11 12">
    <name type="scientific">Merluccius polli</name>
    <name type="common">Benguela hake</name>
    <name type="synonym">Merluccius cadenati</name>
    <dbReference type="NCBI Taxonomy" id="89951"/>
    <lineage>
        <taxon>Eukaryota</taxon>
        <taxon>Metazoa</taxon>
        <taxon>Chordata</taxon>
        <taxon>Craniata</taxon>
        <taxon>Vertebrata</taxon>
        <taxon>Euteleostomi</taxon>
        <taxon>Actinopterygii</taxon>
        <taxon>Neopterygii</taxon>
        <taxon>Teleostei</taxon>
        <taxon>Neoteleostei</taxon>
        <taxon>Acanthomorphata</taxon>
        <taxon>Zeiogadaria</taxon>
        <taxon>Gadariae</taxon>
        <taxon>Gadiformes</taxon>
        <taxon>Gadoidei</taxon>
        <taxon>Merlucciidae</taxon>
        <taxon>Merluccius</taxon>
    </lineage>
</organism>
<keyword evidence="6" id="KW-0130">Cell adhesion</keyword>
<keyword evidence="9" id="KW-1133">Transmembrane helix</keyword>
<dbReference type="InterPro" id="IPR003644">
    <property type="entry name" value="Calx_beta"/>
</dbReference>
<dbReference type="InterPro" id="IPR051561">
    <property type="entry name" value="FRAS1_ECM"/>
</dbReference>
<feature type="compositionally biased region" description="Low complexity" evidence="8">
    <location>
        <begin position="1455"/>
        <end position="1467"/>
    </location>
</feature>
<feature type="compositionally biased region" description="Basic and acidic residues" evidence="8">
    <location>
        <begin position="1346"/>
        <end position="1355"/>
    </location>
</feature>
<dbReference type="Gene3D" id="2.60.40.2030">
    <property type="match status" value="5"/>
</dbReference>
<dbReference type="GO" id="GO:0007154">
    <property type="term" value="P:cell communication"/>
    <property type="evidence" value="ECO:0007669"/>
    <property type="project" value="InterPro"/>
</dbReference>
<dbReference type="Pfam" id="PF03160">
    <property type="entry name" value="Calx-beta"/>
    <property type="match status" value="3"/>
</dbReference>
<dbReference type="SMART" id="SM00237">
    <property type="entry name" value="Calx_beta"/>
    <property type="match status" value="5"/>
</dbReference>
<keyword evidence="5" id="KW-0106">Calcium</keyword>
<dbReference type="EMBL" id="JAOPHQ010003483">
    <property type="protein sequence ID" value="KAK0142759.1"/>
    <property type="molecule type" value="Genomic_DNA"/>
</dbReference>
<keyword evidence="7" id="KW-0325">Glycoprotein</keyword>
<evidence type="ECO:0000313" key="11">
    <source>
        <dbReference type="EMBL" id="KAK0142759.1"/>
    </source>
</evidence>
<keyword evidence="12" id="KW-1185">Reference proteome</keyword>
<keyword evidence="4" id="KW-0677">Repeat</keyword>
<sequence length="1486" mass="164382">MKISYVLLDGSNATSDIFYFSVEDHGGNKLKPQPFRLNWAWISLEKEYYLVNEDAKFLEVTLRRRGFLGETSFVSIATKDGTANKDKDFRGKAQKQVQFNPGQTVATWKVKIFTDHEYEISETFEIQLSDPVMAVLEFPNIATVEIVDPGDESTVFIPQAEYKIEEDIGELLIPVHRSGDASQELMVVCHTQQASATGTLPSTVLSYSDYITRPEDHTSVLRFDKDEREKFCRVIVIDDSLYEEDESFNITLSMPMGGQLGAAFPSTKITILADSDDEPSLYFGEPEYSADESAGYVEVRVWRTGTDLSKTATVTVRSRKSEPVSAEAGLDYVGISRNLDFAPGVTMQTFRVTILDDLGQPELEGPEVFDLVLRMPMNAVLGEPSKTTITINDTFTDLSRHTHAYTVQFKEGSYKVDEADGEVRALVYRSGDVSLQSTVRCYTRQGSGPGHDGLRREAQHRRLLSSPSYQVNGESEKPCVVKLVDDLVHEEDEEFRLMLGSPKSKSPYGASIGEQREALVTVTDEKDKPIIRFSEIKYSVREPQVKGQMARVKIPILRLGDTSKVSVVRVHTKDGSATSGEDYNPLSQDVEFKEGDKEHFVEIDILYDGQREMREAFVVHMKPDENMVAELQMNKAIVYIEEMDSVADVTFPAVPQVVSLLMYDDTARTKDKPRPPTGYPVVCVTACNPKYHDFDKTGSICTAEHINDTLTQYRWMVSAPTGSDGVTSPMREVDTNTFFTNTKSITLDSIYFQAGSRVQCAARAFNANGDAGLELSSPIVVLSKEEGMCQPRVPGTVGAEPFSAKIRYTGPDDPDFPNLIKLTVNMPHMDGMLPVISTRPLSNFELTLSPDGTRVGNHRCSNLLDFNEIQTGHGFITDATKNPEIIGETSPYQYSGGMRSANSLRFYRNLNLEACLWEFTSYYDMSELLKDCGGSIGTDGQVLNLVQSYVTLRVPLYVSYVFHSPVAVGGWQHFDLQSELKLTFVYDTAILWQDGIGSPPEAELQGAMYPTSMRINEEGRLVVNFKTEARYRGQFVMSHPGTSLSSMVMCADHPGLTFTLALVRTEPTYNQPMQQWSFISDFAVRDYSGTYTVKMIPCSASPNGEFSIPPVCHPREPITFDMDIRFQQVSDPVAAEFSLNTQMFLLSKQELWLSDGSMGFGEGTDAAFSDGSSIYGRVMVDPVQNLGDSFSCSIEKVFLCTGADGYVPKYNPTNKEYGCLADAPSLLYRFKILDKAQPETQASLFGDVSFQATLAQDTPGALSLVQQPGSDGFTLSSSPLFQVAAGREWFIHTIYTVRSRENANRNKRGVEYLRHSVSYVDPPAETLAPRRSRRAVASSPEEEEVTRDIGADKSRGTNIQHISLERSGRAVVSQRQPGGGGGRNPALAEEQRPRLESSGSRGSSGPLDSTSTLPMLVGLAGLALLVCAVAAVALLLLLRRKRRQHREKKKSNGQSAPYATSSSSAYSSFTRGASAGAWSSSDSSEV</sequence>
<keyword evidence="9" id="KW-0812">Transmembrane</keyword>
<feature type="region of interest" description="Disordered" evidence="8">
    <location>
        <begin position="1443"/>
        <end position="1467"/>
    </location>
</feature>
<feature type="domain" description="Calx-beta" evidence="10">
    <location>
        <begin position="393"/>
        <end position="500"/>
    </location>
</feature>
<feature type="domain" description="Calx-beta" evidence="10">
    <location>
        <begin position="142"/>
        <end position="253"/>
    </location>
</feature>
<protein>
    <submittedName>
        <fullName evidence="11">FRAS1-related extracellular matrix protein 2</fullName>
    </submittedName>
</protein>
<evidence type="ECO:0000256" key="4">
    <source>
        <dbReference type="ARBA" id="ARBA00022737"/>
    </source>
</evidence>
<evidence type="ECO:0000256" key="3">
    <source>
        <dbReference type="ARBA" id="ARBA00022729"/>
    </source>
</evidence>
<evidence type="ECO:0000256" key="7">
    <source>
        <dbReference type="ARBA" id="ARBA00023180"/>
    </source>
</evidence>
<evidence type="ECO:0000259" key="10">
    <source>
        <dbReference type="SMART" id="SM00237"/>
    </source>
</evidence>
<evidence type="ECO:0000256" key="5">
    <source>
        <dbReference type="ARBA" id="ARBA00022837"/>
    </source>
</evidence>
<evidence type="ECO:0000256" key="1">
    <source>
        <dbReference type="ARBA" id="ARBA00005529"/>
    </source>
</evidence>
<evidence type="ECO:0000313" key="12">
    <source>
        <dbReference type="Proteomes" id="UP001174136"/>
    </source>
</evidence>
<dbReference type="SUPFAM" id="SSF141072">
    <property type="entry name" value="CalX-like"/>
    <property type="match status" value="5"/>
</dbReference>
<dbReference type="PANTHER" id="PTHR45739">
    <property type="entry name" value="MATRIX PROTEIN, PUTATIVE-RELATED"/>
    <property type="match status" value="1"/>
</dbReference>
<dbReference type="InterPro" id="IPR038081">
    <property type="entry name" value="CalX-like_sf"/>
</dbReference>
<feature type="domain" description="Calx-beta" evidence="10">
    <location>
        <begin position="25"/>
        <end position="129"/>
    </location>
</feature>
<comment type="similarity">
    <text evidence="1">Belongs to the FRAS1 family.</text>
</comment>
<keyword evidence="3" id="KW-0732">Signal</keyword>
<comment type="caution">
    <text evidence="11">The sequence shown here is derived from an EMBL/GenBank/DDBJ whole genome shotgun (WGS) entry which is preliminary data.</text>
</comment>
<dbReference type="GO" id="GO:0046872">
    <property type="term" value="F:metal ion binding"/>
    <property type="evidence" value="ECO:0007669"/>
    <property type="project" value="UniProtKB-KW"/>
</dbReference>
<dbReference type="PANTHER" id="PTHR45739:SF15">
    <property type="entry name" value="FRAS1-RELATED EXTRACELLULAR MATRIX PROTEIN 3 PRECURSOR"/>
    <property type="match status" value="1"/>
</dbReference>
<dbReference type="GO" id="GO:0009653">
    <property type="term" value="P:anatomical structure morphogenesis"/>
    <property type="evidence" value="ECO:0007669"/>
    <property type="project" value="TreeGrafter"/>
</dbReference>
<name>A0AA47MMD9_MERPO</name>
<evidence type="ECO:0000256" key="6">
    <source>
        <dbReference type="ARBA" id="ARBA00022889"/>
    </source>
</evidence>
<keyword evidence="9" id="KW-0472">Membrane</keyword>
<dbReference type="FunFam" id="2.60.40.2030:FF:000008">
    <property type="entry name" value="FRAS1-related extracellular matrix protein 2"/>
    <property type="match status" value="1"/>
</dbReference>
<feature type="domain" description="Calx-beta" evidence="10">
    <location>
        <begin position="268"/>
        <end position="374"/>
    </location>
</feature>
<dbReference type="GO" id="GO:0007155">
    <property type="term" value="P:cell adhesion"/>
    <property type="evidence" value="ECO:0007669"/>
    <property type="project" value="UniProtKB-KW"/>
</dbReference>
<proteinExistence type="inferred from homology"/>
<feature type="domain" description="Calx-beta" evidence="10">
    <location>
        <begin position="518"/>
        <end position="622"/>
    </location>
</feature>
<evidence type="ECO:0000256" key="2">
    <source>
        <dbReference type="ARBA" id="ARBA00022723"/>
    </source>
</evidence>
<dbReference type="Proteomes" id="UP001174136">
    <property type="component" value="Unassembled WGS sequence"/>
</dbReference>
<feature type="transmembrane region" description="Helical" evidence="9">
    <location>
        <begin position="1413"/>
        <end position="1438"/>
    </location>
</feature>